<evidence type="ECO:0000256" key="2">
    <source>
        <dbReference type="ARBA" id="ARBA00022475"/>
    </source>
</evidence>
<evidence type="ECO:0000256" key="4">
    <source>
        <dbReference type="ARBA" id="ARBA00022519"/>
    </source>
</evidence>
<feature type="domain" description="Methyl-accepting transducer" evidence="12">
    <location>
        <begin position="273"/>
        <end position="502"/>
    </location>
</feature>
<evidence type="ECO:0000256" key="7">
    <source>
        <dbReference type="ARBA" id="ARBA00023136"/>
    </source>
</evidence>
<gene>
    <name evidence="13" type="ORF">MW290_11900</name>
</gene>
<dbReference type="SMART" id="SM00283">
    <property type="entry name" value="MA"/>
    <property type="match status" value="1"/>
</dbReference>
<dbReference type="PANTHER" id="PTHR43531">
    <property type="entry name" value="PROTEIN ICFG"/>
    <property type="match status" value="1"/>
</dbReference>
<dbReference type="PANTHER" id="PTHR43531:SF14">
    <property type="entry name" value="METHYL-ACCEPTING CHEMOTAXIS PROTEIN I-RELATED"/>
    <property type="match status" value="1"/>
</dbReference>
<dbReference type="InterPro" id="IPR004090">
    <property type="entry name" value="Chemotax_Me-accpt_rcpt"/>
</dbReference>
<dbReference type="InterPro" id="IPR051310">
    <property type="entry name" value="MCP_chemotaxis"/>
</dbReference>
<dbReference type="SUPFAM" id="SSF58104">
    <property type="entry name" value="Methyl-accepting chemotaxis protein (MCP) signaling domain"/>
    <property type="match status" value="1"/>
</dbReference>
<dbReference type="InterPro" id="IPR004089">
    <property type="entry name" value="MCPsignal_dom"/>
</dbReference>
<keyword evidence="7 11" id="KW-0472">Membrane</keyword>
<dbReference type="PRINTS" id="PR00260">
    <property type="entry name" value="CHEMTRNSDUCR"/>
</dbReference>
<protein>
    <submittedName>
        <fullName evidence="13">Methyl-accepting chemotaxis protein</fullName>
    </submittedName>
</protein>
<evidence type="ECO:0000259" key="12">
    <source>
        <dbReference type="PROSITE" id="PS50111"/>
    </source>
</evidence>
<accession>A0ABY4S3L7</accession>
<name>A0ABY4S3L7_AQUTE</name>
<keyword evidence="2" id="KW-1003">Cell membrane</keyword>
<dbReference type="Pfam" id="PF02203">
    <property type="entry name" value="TarH"/>
    <property type="match status" value="1"/>
</dbReference>
<evidence type="ECO:0000256" key="3">
    <source>
        <dbReference type="ARBA" id="ARBA00022481"/>
    </source>
</evidence>
<feature type="transmembrane region" description="Helical" evidence="11">
    <location>
        <begin position="190"/>
        <end position="212"/>
    </location>
</feature>
<dbReference type="RefSeq" id="WP_250194864.1">
    <property type="nucleotide sequence ID" value="NZ_CP097635.1"/>
</dbReference>
<keyword evidence="8 10" id="KW-0807">Transducer</keyword>
<reference evidence="13" key="1">
    <citation type="submission" date="2022-05" db="EMBL/GenBank/DDBJ databases">
        <title>An RpoN-dependent PEP-CTERM gene is involved in floc formation of an Aquincola tertiaricarbonis strain.</title>
        <authorList>
            <person name="Qiu D."/>
            <person name="Xia M."/>
        </authorList>
    </citation>
    <scope>NUCLEOTIDE SEQUENCE</scope>
    <source>
        <strain evidence="13">RN12</strain>
    </source>
</reference>
<evidence type="ECO:0000256" key="1">
    <source>
        <dbReference type="ARBA" id="ARBA00004429"/>
    </source>
</evidence>
<dbReference type="PROSITE" id="PS50111">
    <property type="entry name" value="CHEMOTAXIS_TRANSDUC_2"/>
    <property type="match status" value="1"/>
</dbReference>
<evidence type="ECO:0000256" key="5">
    <source>
        <dbReference type="ARBA" id="ARBA00022692"/>
    </source>
</evidence>
<evidence type="ECO:0000256" key="6">
    <source>
        <dbReference type="ARBA" id="ARBA00022989"/>
    </source>
</evidence>
<keyword evidence="4" id="KW-0997">Cell inner membrane</keyword>
<keyword evidence="14" id="KW-1185">Reference proteome</keyword>
<dbReference type="Proteomes" id="UP001056201">
    <property type="component" value="Chromosome 1"/>
</dbReference>
<keyword evidence="3" id="KW-0488">Methylation</keyword>
<dbReference type="CDD" id="cd11386">
    <property type="entry name" value="MCP_signal"/>
    <property type="match status" value="1"/>
</dbReference>
<comment type="subcellular location">
    <subcellularLocation>
        <location evidence="1">Cell inner membrane</location>
        <topology evidence="1">Multi-pass membrane protein</topology>
    </subcellularLocation>
</comment>
<evidence type="ECO:0000313" key="14">
    <source>
        <dbReference type="Proteomes" id="UP001056201"/>
    </source>
</evidence>
<comment type="similarity">
    <text evidence="9">Belongs to the methyl-accepting chemotaxis (MCP) protein family.</text>
</comment>
<dbReference type="Gene3D" id="1.10.287.950">
    <property type="entry name" value="Methyl-accepting chemotaxis protein"/>
    <property type="match status" value="1"/>
</dbReference>
<sequence>MSSISRWRLRTRLLAGFAVVLVLGLLVAALQAWTLRAAVASQRTMYEDRTLPLNHLGEIHYLVARMRVLLSDALLAADPANTTQRLTQYASARGKADATWQRYLGGAQTAEEKQLAAKALHHFRTLLDAGYEPVAQALARGDAPAALQLMKSQVSPLSPPVVDSVEQLMGLQARVAADEYQGSQARAHTMGWYSGVGIGLMVLLSVAIALVITRSVLQALGDEPASLAAAASRIAGGDLSRDDRAPARPGSVLASMQAMREGLVQVVQAVRSGVEEVATASHQIAQGTQDLSSRTEQQAASLQETAASMEQLTGAVRNGADNTQQASQLAGQATDVARRGGGAVQQVVSTMAEIRQSSGRIGDITSVIDGIAFQTNILALNAAVEAARAGEAGRGFAVVASEVRTLAQRSAAAAKEIRMLIDESALRVASGAALVDGAGRTIEEVVAQVVRVAGLIDEVSHAAGEQRQGIEQVGLAVSQLDQTTQQNAALVEESAAAAESLRRQADALSQAVAVFRL</sequence>
<evidence type="ECO:0000313" key="13">
    <source>
        <dbReference type="EMBL" id="URI06602.1"/>
    </source>
</evidence>
<dbReference type="InterPro" id="IPR003122">
    <property type="entry name" value="Tar_rcpt_lig-bd"/>
</dbReference>
<evidence type="ECO:0000256" key="10">
    <source>
        <dbReference type="PROSITE-ProRule" id="PRU00284"/>
    </source>
</evidence>
<dbReference type="Pfam" id="PF00015">
    <property type="entry name" value="MCPsignal"/>
    <property type="match status" value="1"/>
</dbReference>
<evidence type="ECO:0000256" key="9">
    <source>
        <dbReference type="ARBA" id="ARBA00029447"/>
    </source>
</evidence>
<evidence type="ECO:0000256" key="8">
    <source>
        <dbReference type="ARBA" id="ARBA00023224"/>
    </source>
</evidence>
<organism evidence="13 14">
    <name type="scientific">Aquincola tertiaricarbonis</name>
    <dbReference type="NCBI Taxonomy" id="391953"/>
    <lineage>
        <taxon>Bacteria</taxon>
        <taxon>Pseudomonadati</taxon>
        <taxon>Pseudomonadota</taxon>
        <taxon>Betaproteobacteria</taxon>
        <taxon>Burkholderiales</taxon>
        <taxon>Sphaerotilaceae</taxon>
        <taxon>Aquincola</taxon>
    </lineage>
</organism>
<keyword evidence="6 11" id="KW-1133">Transmembrane helix</keyword>
<keyword evidence="5 11" id="KW-0812">Transmembrane</keyword>
<proteinExistence type="inferred from homology"/>
<evidence type="ECO:0000256" key="11">
    <source>
        <dbReference type="SAM" id="Phobius"/>
    </source>
</evidence>
<dbReference type="EMBL" id="CP097635">
    <property type="protein sequence ID" value="URI06602.1"/>
    <property type="molecule type" value="Genomic_DNA"/>
</dbReference>